<protein>
    <recommendedName>
        <fullName evidence="3">Nucleotidyl transferase AbiEii/AbiGii toxin family protein</fullName>
    </recommendedName>
</protein>
<comment type="caution">
    <text evidence="1">The sequence shown here is derived from an EMBL/GenBank/DDBJ whole genome shotgun (WGS) entry which is preliminary data.</text>
</comment>
<evidence type="ECO:0000313" key="2">
    <source>
        <dbReference type="Proteomes" id="UP000480570"/>
    </source>
</evidence>
<sequence length="272" mass="31955">MSNDFFDTFADFRDQYVIIGGMAASIIMEQKHFVFRPTRDYDMVVFFELTTADFSKTLLRYLADKHYELTGIKEMEGSSNYYRFTLPKDKLSDGDYQANDPQMIELFSRIPVSFIDPHIPTHLIPLPYFGYTSLSAIVLDNNYYELIKHGVEIVNQDQPILRPEYLILFKMKAFLDIQQRHQAGEQINHRDLNKHLYDVIRLLQIVEPENQLDLENMKAPVKNDVQVFIHILEEMIDLNKRLTKVLFDDNTKLSAMTDKAEIINDLKQLFML</sequence>
<proteinExistence type="predicted"/>
<dbReference type="Proteomes" id="UP000480570">
    <property type="component" value="Unassembled WGS sequence"/>
</dbReference>
<dbReference type="EMBL" id="WEZT01000042">
    <property type="protein sequence ID" value="MYV06419.1"/>
    <property type="molecule type" value="Genomic_DNA"/>
</dbReference>
<organism evidence="1 2">
    <name type="scientific">Furfurilactobacillus rossiae</name>
    <dbReference type="NCBI Taxonomy" id="231049"/>
    <lineage>
        <taxon>Bacteria</taxon>
        <taxon>Bacillati</taxon>
        <taxon>Bacillota</taxon>
        <taxon>Bacilli</taxon>
        <taxon>Lactobacillales</taxon>
        <taxon>Lactobacillaceae</taxon>
        <taxon>Furfurilactobacillus</taxon>
    </lineage>
</organism>
<reference evidence="1 2" key="1">
    <citation type="journal article" date="2019" name="Appl. Environ. Microbiol.">
        <title>Genetic determinants of hydroxycinnamic acid metabolism in heterofermentative lactobacilli.</title>
        <authorList>
            <person name="Gaur G."/>
            <person name="Oh J.H."/>
            <person name="Filannino P."/>
            <person name="Gobbetti M."/>
            <person name="van Pijkeren J.P."/>
            <person name="Ganzle M.G."/>
        </authorList>
    </citation>
    <scope>NUCLEOTIDE SEQUENCE [LARGE SCALE GENOMIC DNA]</scope>
    <source>
        <strain evidence="1 2">FUA3583</strain>
    </source>
</reference>
<evidence type="ECO:0000313" key="1">
    <source>
        <dbReference type="EMBL" id="MYV06419.1"/>
    </source>
</evidence>
<accession>A0A7C9IVM2</accession>
<evidence type="ECO:0008006" key="3">
    <source>
        <dbReference type="Google" id="ProtNLM"/>
    </source>
</evidence>
<gene>
    <name evidence="1" type="ORF">GB992_11425</name>
</gene>
<dbReference type="AlphaFoldDB" id="A0A7C9IVM2"/>
<name>A0A7C9IVM2_9LACO</name>